<keyword evidence="3" id="KW-1185">Reference proteome</keyword>
<dbReference type="EMBL" id="CAMXCT030001946">
    <property type="protein sequence ID" value="CAL4781695.1"/>
    <property type="molecule type" value="Genomic_DNA"/>
</dbReference>
<evidence type="ECO:0000313" key="3">
    <source>
        <dbReference type="Proteomes" id="UP001152797"/>
    </source>
</evidence>
<dbReference type="InterPro" id="IPR015915">
    <property type="entry name" value="Kelch-typ_b-propeller"/>
</dbReference>
<evidence type="ECO:0000313" key="2">
    <source>
        <dbReference type="EMBL" id="CAL4781695.1"/>
    </source>
</evidence>
<dbReference type="PANTHER" id="PTHR23244">
    <property type="entry name" value="KELCH REPEAT DOMAIN"/>
    <property type="match status" value="1"/>
</dbReference>
<gene>
    <name evidence="1" type="ORF">C1SCF055_LOCUS21031</name>
</gene>
<dbReference type="OrthoDB" id="311195at2759"/>
<sequence>MYEVRTTDWHYMKKRVSNRLAAFLGVSPLYVDLEQVVPIIVGERCLPGVLLCQDLKRKVWLRAPGLGGASVDGDLHNTEPRNCLPADSSKSGSDNWDSVQALVGSAFNPQWRDDADLLEKVWEDNFCVSQLNTSLMLFPTPINNTFITGWRYDSKRRTVGNLVVAGNQAKGVPLELHIVGVIPTKWARYFNSKFILNGSIPLPLYQPEVVDTAAVFTDELNVTIGIFGVRQKEGGINMGILDYLPVCLDPPVEARGCFRIDHKIYDDNVWNEYNFKNVMMWQRDLMLEGLSEYNYPFGDWNATEGPWPSYEWYGLRMTPEDPGVRYLGPWAQYTFPQKEYSLDQQSFCQTGSNCTEIPVAPLRCQICVVGKWEQSLMLGTTLGTLISMRTSDPGADKDFDQEMRKKCPRAPHSILLMKPFFEKPVNGYVAISAGFEMPVAHRGSGSWNNTDISLSQSLFAIMKRTSSDDGGIIAPRNLAHVDPVGFAATLNGKTHQRDNPFRLSTDLLYESKIVPFSAPMMLIFGGKGFEHVKDPATGRLIYHFCEQLSKVDLREEWRSCSEVTLNELWRYDIKGNKWEFLKTDSATSPTTLEPVGWPVARFGHGAAVIRMVDEQNSDIQRLYMYIFGGMGNQCPGSVCSDVWRYEIPWAAQAYYPKYPTGDWVRGNVWDRLKVSTSSMEYIYVYGGQTLGGFDNTLLRYRISTDLWEDMRPYGRVSLTRLMYDYFGTPAATDAPVQSYEEETDVDCDLAWSFTGKFAHCKAQHWVCPTCGLVLGRREEGAHMPTERADHSIVSYHDETPGAVDDVLAVRALHHSCAVGDLFLTTVDALPDHCGCPFGMPFSSWAGDGYLAFLDVFPFLFRNTGVVSSCAAASGCGGVQVIGSFDTLGNDQNPETSIGLITTTITTSEQIILAQEPPPQLVRVMPVPVPEAHLHHLDLAPILRLSV</sequence>
<dbReference type="EMBL" id="CAMXCT010001946">
    <property type="protein sequence ID" value="CAI3994383.1"/>
    <property type="molecule type" value="Genomic_DNA"/>
</dbReference>
<comment type="caution">
    <text evidence="1">The sequence shown here is derived from an EMBL/GenBank/DDBJ whole genome shotgun (WGS) entry which is preliminary data.</text>
</comment>
<dbReference type="Gene3D" id="2.120.10.80">
    <property type="entry name" value="Kelch-type beta propeller"/>
    <property type="match status" value="1"/>
</dbReference>
<organism evidence="1">
    <name type="scientific">Cladocopium goreaui</name>
    <dbReference type="NCBI Taxonomy" id="2562237"/>
    <lineage>
        <taxon>Eukaryota</taxon>
        <taxon>Sar</taxon>
        <taxon>Alveolata</taxon>
        <taxon>Dinophyceae</taxon>
        <taxon>Suessiales</taxon>
        <taxon>Symbiodiniaceae</taxon>
        <taxon>Cladocopium</taxon>
    </lineage>
</organism>
<proteinExistence type="predicted"/>
<reference evidence="2 3" key="2">
    <citation type="submission" date="2024-05" db="EMBL/GenBank/DDBJ databases">
        <authorList>
            <person name="Chen Y."/>
            <person name="Shah S."/>
            <person name="Dougan E. K."/>
            <person name="Thang M."/>
            <person name="Chan C."/>
        </authorList>
    </citation>
    <scope>NUCLEOTIDE SEQUENCE [LARGE SCALE GENOMIC DNA]</scope>
</reference>
<dbReference type="EMBL" id="CAMXCT020001946">
    <property type="protein sequence ID" value="CAL1147758.1"/>
    <property type="molecule type" value="Genomic_DNA"/>
</dbReference>
<dbReference type="Proteomes" id="UP001152797">
    <property type="component" value="Unassembled WGS sequence"/>
</dbReference>
<accession>A0A9P1FZI1</accession>
<feature type="non-terminal residue" evidence="1">
    <location>
        <position position="1"/>
    </location>
</feature>
<dbReference type="SUPFAM" id="SSF117281">
    <property type="entry name" value="Kelch motif"/>
    <property type="match status" value="1"/>
</dbReference>
<evidence type="ECO:0000313" key="1">
    <source>
        <dbReference type="EMBL" id="CAI3994383.1"/>
    </source>
</evidence>
<dbReference type="AlphaFoldDB" id="A0A9P1FZI1"/>
<protein>
    <submittedName>
        <fullName evidence="1">Uncharacterized protein</fullName>
    </submittedName>
</protein>
<name>A0A9P1FZI1_9DINO</name>
<reference evidence="1" key="1">
    <citation type="submission" date="2022-10" db="EMBL/GenBank/DDBJ databases">
        <authorList>
            <person name="Chen Y."/>
            <person name="Dougan E. K."/>
            <person name="Chan C."/>
            <person name="Rhodes N."/>
            <person name="Thang M."/>
        </authorList>
    </citation>
    <scope>NUCLEOTIDE SEQUENCE</scope>
</reference>